<keyword evidence="3" id="KW-1003">Cell membrane</keyword>
<dbReference type="Gene3D" id="1.10.3430.10">
    <property type="entry name" value="Ammonium transporter AmtB like domains"/>
    <property type="match status" value="1"/>
</dbReference>
<accession>A0AAE5SZE8</accession>
<name>A0AAE5SZE8_STACR</name>
<feature type="transmembrane region" description="Helical" evidence="8">
    <location>
        <begin position="170"/>
        <end position="192"/>
    </location>
</feature>
<dbReference type="RefSeq" id="WP_107360737.1">
    <property type="nucleotide sequence ID" value="NZ_JAHSUP010000015.1"/>
</dbReference>
<evidence type="ECO:0000256" key="6">
    <source>
        <dbReference type="ARBA" id="ARBA00023136"/>
    </source>
</evidence>
<evidence type="ECO:0000256" key="8">
    <source>
        <dbReference type="SAM" id="Phobius"/>
    </source>
</evidence>
<feature type="transmembrane region" description="Helical" evidence="8">
    <location>
        <begin position="251"/>
        <end position="269"/>
    </location>
</feature>
<feature type="transmembrane region" description="Helical" evidence="8">
    <location>
        <begin position="39"/>
        <end position="58"/>
    </location>
</feature>
<feature type="transmembrane region" description="Helical" evidence="8">
    <location>
        <begin position="12"/>
        <end position="33"/>
    </location>
</feature>
<comment type="similarity">
    <text evidence="2">Belongs to the urea transporter family.</text>
</comment>
<dbReference type="AlphaFoldDB" id="A0AAE5SZE8"/>
<feature type="transmembrane region" description="Helical" evidence="8">
    <location>
        <begin position="275"/>
        <end position="294"/>
    </location>
</feature>
<evidence type="ECO:0000256" key="7">
    <source>
        <dbReference type="PIRSR" id="PIRSR016502-1"/>
    </source>
</evidence>
<proteinExistence type="inferred from homology"/>
<evidence type="ECO:0000313" key="10">
    <source>
        <dbReference type="Proteomes" id="UP000242704"/>
    </source>
</evidence>
<evidence type="ECO:0000313" key="9">
    <source>
        <dbReference type="EMBL" id="PTG12744.1"/>
    </source>
</evidence>
<evidence type="ECO:0000256" key="4">
    <source>
        <dbReference type="ARBA" id="ARBA00022692"/>
    </source>
</evidence>
<dbReference type="NCBIfam" id="TIGR03441">
    <property type="entry name" value="urea_trans_yut"/>
    <property type="match status" value="1"/>
</dbReference>
<evidence type="ECO:0000256" key="3">
    <source>
        <dbReference type="ARBA" id="ARBA00022475"/>
    </source>
</evidence>
<sequence length="312" mass="34531">MPLSLQTFLKNISQVVLLENVWTGLLILIALWIGDWKVGLAAMIGSLLSLLTAPWFGYTKEEIHSGLAGFNSVLVAIALSIFMIMTWQTLIVSLLAVLLAMPFAKAMQSVLKHIGLPELTMPFVVVTWIVLLMNSQFGFLKSTVKLLPLKHVNAIDLTQPLHPIAAFFNGISQIFLVENVISGILIIVAFFVASRWAGVFVVIANALSLVFVYLLGSDIMSLNHGLFGYNLILGVLALAVTFRQLTFWNRYLMFVLVIVMTPMFYGAIATLFEPFGLPILTLPFVLVTWLLLLAGRNKPEAKRNATQNTEHS</sequence>
<dbReference type="Pfam" id="PF03253">
    <property type="entry name" value="UT"/>
    <property type="match status" value="1"/>
</dbReference>
<dbReference type="EMBL" id="PZBZ01000046">
    <property type="protein sequence ID" value="PTG12744.1"/>
    <property type="molecule type" value="Genomic_DNA"/>
</dbReference>
<feature type="transmembrane region" description="Helical" evidence="8">
    <location>
        <begin position="222"/>
        <end position="242"/>
    </location>
</feature>
<feature type="transmembrane region" description="Helical" evidence="8">
    <location>
        <begin position="119"/>
        <end position="139"/>
    </location>
</feature>
<dbReference type="InterPro" id="IPR004937">
    <property type="entry name" value="Urea_transporter"/>
</dbReference>
<keyword evidence="6 8" id="KW-0472">Membrane</keyword>
<dbReference type="PIRSF" id="PIRSF016502">
    <property type="entry name" value="Urea_transporter"/>
    <property type="match status" value="1"/>
</dbReference>
<dbReference type="GO" id="GO:0005886">
    <property type="term" value="C:plasma membrane"/>
    <property type="evidence" value="ECO:0007669"/>
    <property type="project" value="UniProtKB-SubCell"/>
</dbReference>
<feature type="site" description="Important for channel permeability" evidence="7">
    <location>
        <position position="281"/>
    </location>
</feature>
<dbReference type="PANTHER" id="PTHR10464">
    <property type="entry name" value="UREA TRANSPORTER"/>
    <property type="match status" value="1"/>
</dbReference>
<keyword evidence="4 8" id="KW-0812">Transmembrane</keyword>
<reference evidence="9 10" key="1">
    <citation type="journal article" date="2016" name="Front. Microbiol.">
        <title>Comprehensive Phylogenetic Analysis of Bovine Non-aureus Staphylococci Species Based on Whole-Genome Sequencing.</title>
        <authorList>
            <person name="Naushad S."/>
            <person name="Barkema H.W."/>
            <person name="Luby C."/>
            <person name="Condas L.A."/>
            <person name="Nobrega D.B."/>
            <person name="Carson D.A."/>
            <person name="De Buck J."/>
        </authorList>
    </citation>
    <scope>NUCLEOTIDE SEQUENCE [LARGE SCALE GENOMIC DNA]</scope>
    <source>
        <strain evidence="9 10">SNUC 505</strain>
    </source>
</reference>
<evidence type="ECO:0000256" key="5">
    <source>
        <dbReference type="ARBA" id="ARBA00022989"/>
    </source>
</evidence>
<organism evidence="9 10">
    <name type="scientific">Staphylococcus chromogenes</name>
    <name type="common">Staphylococcus hyicus subsp. chromogenes</name>
    <dbReference type="NCBI Taxonomy" id="46126"/>
    <lineage>
        <taxon>Bacteria</taxon>
        <taxon>Bacillati</taxon>
        <taxon>Bacillota</taxon>
        <taxon>Bacilli</taxon>
        <taxon>Bacillales</taxon>
        <taxon>Staphylococcaceae</taxon>
        <taxon>Staphylococcus</taxon>
    </lineage>
</organism>
<comment type="subcellular location">
    <subcellularLocation>
        <location evidence="1">Cell membrane</location>
        <topology evidence="1">Multi-pass membrane protein</topology>
    </subcellularLocation>
</comment>
<feature type="transmembrane region" description="Helical" evidence="8">
    <location>
        <begin position="199"/>
        <end position="216"/>
    </location>
</feature>
<protein>
    <submittedName>
        <fullName evidence="9">Urea transporter</fullName>
    </submittedName>
</protein>
<dbReference type="InterPro" id="IPR029020">
    <property type="entry name" value="Ammonium/urea_transptr"/>
</dbReference>
<keyword evidence="5 8" id="KW-1133">Transmembrane helix</keyword>
<evidence type="ECO:0000256" key="1">
    <source>
        <dbReference type="ARBA" id="ARBA00004651"/>
    </source>
</evidence>
<evidence type="ECO:0000256" key="2">
    <source>
        <dbReference type="ARBA" id="ARBA00005914"/>
    </source>
</evidence>
<dbReference type="InterPro" id="IPR017807">
    <property type="entry name" value="Urea_transporter_bac"/>
</dbReference>
<dbReference type="Proteomes" id="UP000242704">
    <property type="component" value="Unassembled WGS sequence"/>
</dbReference>
<gene>
    <name evidence="9" type="primary">yut</name>
    <name evidence="9" type="ORF">BU653_08615</name>
</gene>
<dbReference type="PANTHER" id="PTHR10464:SF4">
    <property type="entry name" value="UREA TRANSPORTER"/>
    <property type="match status" value="1"/>
</dbReference>
<dbReference type="GO" id="GO:0015204">
    <property type="term" value="F:urea transmembrane transporter activity"/>
    <property type="evidence" value="ECO:0007669"/>
    <property type="project" value="InterPro"/>
</dbReference>
<comment type="caution">
    <text evidence="9">The sequence shown here is derived from an EMBL/GenBank/DDBJ whole genome shotgun (WGS) entry which is preliminary data.</text>
</comment>